<organism evidence="2 3">
    <name type="scientific">Bradyrhizobium macuxiense</name>
    <dbReference type="NCBI Taxonomy" id="1755647"/>
    <lineage>
        <taxon>Bacteria</taxon>
        <taxon>Pseudomonadati</taxon>
        <taxon>Pseudomonadota</taxon>
        <taxon>Alphaproteobacteria</taxon>
        <taxon>Hyphomicrobiales</taxon>
        <taxon>Nitrobacteraceae</taxon>
        <taxon>Bradyrhizobium</taxon>
    </lineage>
</organism>
<name>A0A120FQ98_9BRAD</name>
<dbReference type="Proteomes" id="UP000057737">
    <property type="component" value="Unassembled WGS sequence"/>
</dbReference>
<dbReference type="EMBL" id="LNCU01000039">
    <property type="protein sequence ID" value="KWV58206.1"/>
    <property type="molecule type" value="Genomic_DNA"/>
</dbReference>
<dbReference type="RefSeq" id="WP_066503941.1">
    <property type="nucleotide sequence ID" value="NZ_LNCU01000039.1"/>
</dbReference>
<accession>A0A120FQ98</accession>
<feature type="transmembrane region" description="Helical" evidence="1">
    <location>
        <begin position="39"/>
        <end position="57"/>
    </location>
</feature>
<evidence type="ECO:0000313" key="3">
    <source>
        <dbReference type="Proteomes" id="UP000057737"/>
    </source>
</evidence>
<protein>
    <submittedName>
        <fullName evidence="2">Uncharacterized protein</fullName>
    </submittedName>
</protein>
<keyword evidence="1" id="KW-0812">Transmembrane</keyword>
<evidence type="ECO:0000256" key="1">
    <source>
        <dbReference type="SAM" id="Phobius"/>
    </source>
</evidence>
<keyword evidence="1" id="KW-0472">Membrane</keyword>
<dbReference type="AlphaFoldDB" id="A0A120FQ98"/>
<comment type="caution">
    <text evidence="2">The sequence shown here is derived from an EMBL/GenBank/DDBJ whole genome shotgun (WGS) entry which is preliminary data.</text>
</comment>
<gene>
    <name evidence="2" type="ORF">AS156_36000</name>
</gene>
<proteinExistence type="predicted"/>
<sequence length="220" mass="24169">MTDEKTNNDANGDAMSASTFLESLYGDPLSEETMRTGRYLIVTSAICMTAVLFNVRLQPTSLIPLDFGGRSDVLSMLLVLGVLLLLVNFLLRASTDLLRDRETGVLVTRYIEGERTKAALASARSADDYMVQQEREMREGDYTPEPEPWWDAYGKVEDAANAAVRKAEGRIGIRRLSRVLRHVRKSLEVCVPVGIALITLTLARTSLAGFAKALVGAFAP</sequence>
<keyword evidence="1" id="KW-1133">Transmembrane helix</keyword>
<evidence type="ECO:0000313" key="2">
    <source>
        <dbReference type="EMBL" id="KWV58206.1"/>
    </source>
</evidence>
<reference evidence="2 3" key="1">
    <citation type="submission" date="2015-11" db="EMBL/GenBank/DDBJ databases">
        <title>Draft Genome Sequence of the Strain BR 10303 (Bradyrhizobium sp.) isolated from nodules of Centrolobium paraense.</title>
        <authorList>
            <person name="Zelli J.E."/>
            <person name="Simoes-Araujo J.L."/>
            <person name="Barauna A.C."/>
            <person name="Silva K."/>
        </authorList>
    </citation>
    <scope>NUCLEOTIDE SEQUENCE [LARGE SCALE GENOMIC DNA]</scope>
    <source>
        <strain evidence="2 3">BR 10303</strain>
    </source>
</reference>
<keyword evidence="3" id="KW-1185">Reference proteome</keyword>
<feature type="transmembrane region" description="Helical" evidence="1">
    <location>
        <begin position="73"/>
        <end position="91"/>
    </location>
</feature>
<dbReference type="OrthoDB" id="9821847at2"/>